<reference evidence="4" key="1">
    <citation type="submission" date="2019-06" db="EMBL/GenBank/DDBJ databases">
        <authorList>
            <person name="Palmer J.M."/>
        </authorList>
    </citation>
    <scope>NUCLEOTIDE SEQUENCE</scope>
    <source>
        <strain evidence="4">TWF679</strain>
    </source>
</reference>
<evidence type="ECO:0000259" key="3">
    <source>
        <dbReference type="Pfam" id="PF24883"/>
    </source>
</evidence>
<evidence type="ECO:0000313" key="4">
    <source>
        <dbReference type="EMBL" id="KAF3207514.1"/>
    </source>
</evidence>
<dbReference type="Gene3D" id="2.130.10.10">
    <property type="entry name" value="YVTN repeat-like/Quinoprotein amine dehydrogenase"/>
    <property type="match status" value="1"/>
</dbReference>
<dbReference type="InterPro" id="IPR027417">
    <property type="entry name" value="P-loop_NTPase"/>
</dbReference>
<accession>A0A8H8V5G8</accession>
<sequence>MFLKSVRTGNTLGIREIRKLYQYRYLREYPHSERENTTMLELEDYTIGWICALPLELTAAIAVLDERHEPPESRQENHDDNTYVCGSIGKHNIVVTCLPSGVYGVTSASNVVTKMRASFPFVKIGLMVGIGGGAPMLPQNDIRLGDVIVSEPVAGFGGVLQYDFGKTVQSGKFVQHGVLNKPPGVFLKTISKMKSEYISGRAYEFNDIATDVLENGILPEEFRRPPNSSDRLFQSNYDHPEENGSCDDCDTTLLVDRKPRVRNEAHLHYGLIASGNQVMKHGLTRDKLSREKSILCFEMEAAGLMDELPSLVIRGICDYCDSHKNKMWQNYAALVAAAFARELLLQLPFQGSPQRPTPSEKENFNIPGLQTAKGASFGDYDDQYEPECLPGTRVDLLKYIENWANDVEGKRVFWMYGMAGTGKSTVSRTVARSLQTNGQLGGSFFFKRGEASRSTGSLFVVTLAAQLARSLRGTMASSIRAVLKAEPGTTSRSIEEQFRKLIFGPLAEFKALNAQDTGPETRQPGPRNSIKTIKHMRVMVVDALDECEGKGDVQVIIQQLARLKDLTEVDIRVFLTSRPDLPIIPTFQKLKEDTYVDLVLHEVPDVEDDISLYLKTEMSQIAEERHLPEGWPGAAVIQKLVEMATPLFIYAATICRFVGDEHWNPDERIKMISEYEPKWGVSRLDKTYLPILEQLLASQHETERGAFVQEFKDIVGTIINLQDPLSARGLSQLMQVSDRKIDSVLRSLHSVIDVPNDPKMPIRTFHKSFPDFLLDQDLRHKSQLWVDARESHERILDRCLDVMSNGLKFNICRLKSAATLRSEIDDKSIQSCISSELQYACCHWAKHLEKAEHRLADNDKVHKFLQKHCLHWLEASSISDKNPFWGVHTLLLCLGRNYPQSKKVTKLVKKISFFVSIKGHVVCRAPLQAYLIFPVFVPGNSPPKRTLSDEKALQRFKENLKHRRFWRLWDVGPESLDWNPRAYGFRQGCVSAISVDGRILAYTHAEMFLILWDLVAEAPIHILERHVHNIAMLKFSPDSKILFGIPQPRVRRNRYLSLLFSAETDQVSGVNSDLRSNTISGIDFWDVKTGVNLSNYIHSGQLRAQALFVFQMQGGTAADDGTVKNRFDRSRSLNQIELTESPPEFSQATKEFLAVVIAIAKGKGVRWLYDAAWLPKTMASELNIQLYRGRVKELPYEDQLHYRCAIYSLPKTKLYRPLPASKFLPWDFSPIPAGYPLTRM</sequence>
<dbReference type="InterPro" id="IPR036322">
    <property type="entry name" value="WD40_repeat_dom_sf"/>
</dbReference>
<dbReference type="GO" id="GO:0003824">
    <property type="term" value="F:catalytic activity"/>
    <property type="evidence" value="ECO:0007669"/>
    <property type="project" value="InterPro"/>
</dbReference>
<dbReference type="InterPro" id="IPR056884">
    <property type="entry name" value="NPHP3-like_N"/>
</dbReference>
<dbReference type="PANTHER" id="PTHR46082:SF11">
    <property type="entry name" value="AAA+ ATPASE DOMAIN-CONTAINING PROTEIN-RELATED"/>
    <property type="match status" value="1"/>
</dbReference>
<dbReference type="EMBL" id="WIWT01000052">
    <property type="protein sequence ID" value="KAF3207514.1"/>
    <property type="molecule type" value="Genomic_DNA"/>
</dbReference>
<dbReference type="SUPFAM" id="SSF53167">
    <property type="entry name" value="Purine and uridine phosphorylases"/>
    <property type="match status" value="1"/>
</dbReference>
<dbReference type="Proteomes" id="UP000614610">
    <property type="component" value="Unassembled WGS sequence"/>
</dbReference>
<organism evidence="4 5">
    <name type="scientific">Orbilia oligospora</name>
    <name type="common">Nematode-trapping fungus</name>
    <name type="synonym">Arthrobotrys oligospora</name>
    <dbReference type="NCBI Taxonomy" id="2813651"/>
    <lineage>
        <taxon>Eukaryota</taxon>
        <taxon>Fungi</taxon>
        <taxon>Dikarya</taxon>
        <taxon>Ascomycota</taxon>
        <taxon>Pezizomycotina</taxon>
        <taxon>Orbiliomycetes</taxon>
        <taxon>Orbiliales</taxon>
        <taxon>Orbiliaceae</taxon>
        <taxon>Orbilia</taxon>
    </lineage>
</organism>
<comment type="caution">
    <text evidence="4">The sequence shown here is derived from an EMBL/GenBank/DDBJ whole genome shotgun (WGS) entry which is preliminary data.</text>
</comment>
<dbReference type="GO" id="GO:0009116">
    <property type="term" value="P:nucleoside metabolic process"/>
    <property type="evidence" value="ECO:0007669"/>
    <property type="project" value="InterPro"/>
</dbReference>
<dbReference type="Gene3D" id="3.40.50.300">
    <property type="entry name" value="P-loop containing nucleotide triphosphate hydrolases"/>
    <property type="match status" value="1"/>
</dbReference>
<dbReference type="SUPFAM" id="SSF52540">
    <property type="entry name" value="P-loop containing nucleoside triphosphate hydrolases"/>
    <property type="match status" value="1"/>
</dbReference>
<dbReference type="Pfam" id="PF24883">
    <property type="entry name" value="NPHP3_N"/>
    <property type="match status" value="1"/>
</dbReference>
<dbReference type="InterPro" id="IPR035994">
    <property type="entry name" value="Nucleoside_phosphorylase_sf"/>
</dbReference>
<dbReference type="InterPro" id="IPR015943">
    <property type="entry name" value="WD40/YVTN_repeat-like_dom_sf"/>
</dbReference>
<dbReference type="InterPro" id="IPR000845">
    <property type="entry name" value="Nucleoside_phosphorylase_d"/>
</dbReference>
<proteinExistence type="predicted"/>
<evidence type="ECO:0000259" key="2">
    <source>
        <dbReference type="Pfam" id="PF01048"/>
    </source>
</evidence>
<evidence type="ECO:0000313" key="5">
    <source>
        <dbReference type="Proteomes" id="UP000614610"/>
    </source>
</evidence>
<dbReference type="OrthoDB" id="1577640at2759"/>
<feature type="domain" description="Nucleoside phosphorylase" evidence="2">
    <location>
        <begin position="46"/>
        <end position="325"/>
    </location>
</feature>
<evidence type="ECO:0008006" key="6">
    <source>
        <dbReference type="Google" id="ProtNLM"/>
    </source>
</evidence>
<dbReference type="SUPFAM" id="SSF50978">
    <property type="entry name" value="WD40 repeat-like"/>
    <property type="match status" value="1"/>
</dbReference>
<dbReference type="PANTHER" id="PTHR46082">
    <property type="entry name" value="ATP/GTP-BINDING PROTEIN-RELATED"/>
    <property type="match status" value="1"/>
</dbReference>
<dbReference type="AlphaFoldDB" id="A0A8H8V5G8"/>
<dbReference type="Gene3D" id="3.40.50.1580">
    <property type="entry name" value="Nucleoside phosphorylase domain"/>
    <property type="match status" value="1"/>
</dbReference>
<feature type="domain" description="Nephrocystin 3-like N-terminal" evidence="3">
    <location>
        <begin position="400"/>
        <end position="578"/>
    </location>
</feature>
<dbReference type="Pfam" id="PF01048">
    <property type="entry name" value="PNP_UDP_1"/>
    <property type="match status" value="1"/>
</dbReference>
<dbReference type="InterPro" id="IPR053137">
    <property type="entry name" value="NLR-like"/>
</dbReference>
<gene>
    <name evidence="4" type="ORF">TWF679_008348</name>
</gene>
<evidence type="ECO:0000256" key="1">
    <source>
        <dbReference type="ARBA" id="ARBA00022737"/>
    </source>
</evidence>
<keyword evidence="1" id="KW-0677">Repeat</keyword>
<name>A0A8H8V5G8_ORBOL</name>
<protein>
    <recommendedName>
        <fullName evidence="6">Nucleoside phosphorylase domain-containing protein</fullName>
    </recommendedName>
</protein>